<evidence type="ECO:0008006" key="3">
    <source>
        <dbReference type="Google" id="ProtNLM"/>
    </source>
</evidence>
<proteinExistence type="predicted"/>
<name>A0A2S1YHV9_9FLAO</name>
<accession>A0A2S1YHV9</accession>
<protein>
    <recommendedName>
        <fullName evidence="3">Glycosyltransferase</fullName>
    </recommendedName>
</protein>
<reference evidence="1 2" key="1">
    <citation type="submission" date="2018-05" db="EMBL/GenBank/DDBJ databases">
        <title>Genome sequencing of Flavobacterium sp. HYN0056.</title>
        <authorList>
            <person name="Yi H."/>
            <person name="Baek C."/>
        </authorList>
    </citation>
    <scope>NUCLEOTIDE SEQUENCE [LARGE SCALE GENOMIC DNA]</scope>
    <source>
        <strain evidence="1 2">HYN0056</strain>
    </source>
</reference>
<dbReference type="Proteomes" id="UP000245250">
    <property type="component" value="Chromosome"/>
</dbReference>
<keyword evidence="2" id="KW-1185">Reference proteome</keyword>
<dbReference type="SUPFAM" id="SSF53756">
    <property type="entry name" value="UDP-Glycosyltransferase/glycogen phosphorylase"/>
    <property type="match status" value="1"/>
</dbReference>
<organism evidence="1 2">
    <name type="scientific">Flavobacterium crocinum</name>
    <dbReference type="NCBI Taxonomy" id="2183896"/>
    <lineage>
        <taxon>Bacteria</taxon>
        <taxon>Pseudomonadati</taxon>
        <taxon>Bacteroidota</taxon>
        <taxon>Flavobacteriia</taxon>
        <taxon>Flavobacteriales</taxon>
        <taxon>Flavobacteriaceae</taxon>
        <taxon>Flavobacterium</taxon>
    </lineage>
</organism>
<evidence type="ECO:0000313" key="2">
    <source>
        <dbReference type="Proteomes" id="UP000245250"/>
    </source>
</evidence>
<dbReference type="RefSeq" id="WP_109191112.1">
    <property type="nucleotide sequence ID" value="NZ_CP029255.1"/>
</dbReference>
<dbReference type="Pfam" id="PF13692">
    <property type="entry name" value="Glyco_trans_1_4"/>
    <property type="match status" value="1"/>
</dbReference>
<sequence length="398" mass="46509">MGIFKSIKLYYQKKEVIKNQSDQSIPNYNTYNSSNKTIVFFNLSMPSPDQDSGSNRLKEIILFYKSKGYNCIICSKNTFRTNKDVIDFSNLGIIVYVETNQYRNYFDFLKSIPKVDFVWYYGARAFDYNLKKIARILPRSKSVFDMTDIHFLRYKRAIELDPKRISLRKNYKKFLFIETKLAQNADFVITVSDFEKEIMAKYIADNKLITLSNIHYQKSSIEEVLPFEEREDIIFIGSQHEPNIDAIYYLYNDIMPIVWEKDNTIKVNIIGNVKDRIADITDSRFIFHGYVPDIEPFFKSNKLMVAPLRYGAGVKGKIGQAFEYHLPVVTSPVGAEGMKLVHKRNALIYNTGEEFATGIIELYTDKKLWLELQQNSEESLQPFSVQVLETIFQRIDTF</sequence>
<dbReference type="KEGG" id="fcr:HYN56_04645"/>
<dbReference type="PANTHER" id="PTHR12526">
    <property type="entry name" value="GLYCOSYLTRANSFERASE"/>
    <property type="match status" value="1"/>
</dbReference>
<evidence type="ECO:0000313" key="1">
    <source>
        <dbReference type="EMBL" id="AWK03548.1"/>
    </source>
</evidence>
<gene>
    <name evidence="1" type="ORF">HYN56_04645</name>
</gene>
<dbReference type="AlphaFoldDB" id="A0A2S1YHV9"/>
<dbReference type="OrthoDB" id="9807209at2"/>
<dbReference type="EMBL" id="CP029255">
    <property type="protein sequence ID" value="AWK03548.1"/>
    <property type="molecule type" value="Genomic_DNA"/>
</dbReference>
<dbReference type="Gene3D" id="3.40.50.2000">
    <property type="entry name" value="Glycogen Phosphorylase B"/>
    <property type="match status" value="1"/>
</dbReference>